<name>H6WYK2_9CAUD</name>
<dbReference type="Gene3D" id="3.30.420.10">
    <property type="entry name" value="Ribonuclease H-like superfamily/Ribonuclease H"/>
    <property type="match status" value="1"/>
</dbReference>
<dbReference type="InterPro" id="IPR033390">
    <property type="entry name" value="Rv2179c-like"/>
</dbReference>
<evidence type="ECO:0000313" key="3">
    <source>
        <dbReference type="Proteomes" id="UP000008024"/>
    </source>
</evidence>
<dbReference type="GO" id="GO:0003676">
    <property type="term" value="F:nucleic acid binding"/>
    <property type="evidence" value="ECO:0007669"/>
    <property type="project" value="InterPro"/>
</dbReference>
<sequence>MKHVMLDLETMGKGNNAAVVAIGAVFFDTISGKTGAEFERYISLESAMQSGGVVDASTVIWWMSQHEKARKPVCAAASGIIKALEDFKRFILDNTTEEDPRDTKLWGNGIASDCVWIRNAFRQNGIEMPCGWWTDCDVRTVVALGLDKGIDPKRHTAFKGVAHTPLADAKHQVRYVSEILRDILGYTG</sequence>
<organism evidence="2 3">
    <name type="scientific">Hafnia phage Enc34</name>
    <dbReference type="NCBI Taxonomy" id="1150990"/>
    <lineage>
        <taxon>Viruses</taxon>
        <taxon>Duplodnaviria</taxon>
        <taxon>Heunggongvirae</taxon>
        <taxon>Uroviricota</taxon>
        <taxon>Caudoviricetes</taxon>
        <taxon>Casjensviridae</taxon>
        <taxon>Enchivirus</taxon>
        <taxon>Enchivirus Enc34</taxon>
    </lineage>
</organism>
<dbReference type="KEGG" id="vg:14014038"/>
<dbReference type="InterPro" id="IPR036397">
    <property type="entry name" value="RNaseH_sf"/>
</dbReference>
<dbReference type="RefSeq" id="YP_007007045.1">
    <property type="nucleotide sequence ID" value="NC_019524.2"/>
</dbReference>
<reference evidence="2 3" key="1">
    <citation type="journal article" date="2012" name="J. Virol.">
        <title>Complete Genome Sequence of the Enterobacter cancerogenus Bacteriophage Enc34.</title>
        <authorList>
            <person name="Kazaks A."/>
            <person name="Dislers A."/>
            <person name="Lipowsky G."/>
            <person name="Nikolajeva V."/>
            <person name="Tars K."/>
        </authorList>
    </citation>
    <scope>NUCLEOTIDE SEQUENCE [LARGE SCALE GENOMIC DNA]</scope>
</reference>
<dbReference type="EMBL" id="JQ340774">
    <property type="protein sequence ID" value="AFB84057.1"/>
    <property type="molecule type" value="Genomic_DNA"/>
</dbReference>
<dbReference type="OrthoDB" id="13707at10239"/>
<proteinExistence type="predicted"/>
<accession>H6WYK2</accession>
<dbReference type="Proteomes" id="UP000008024">
    <property type="component" value="Segment"/>
</dbReference>
<evidence type="ECO:0000259" key="1">
    <source>
        <dbReference type="Pfam" id="PF16473"/>
    </source>
</evidence>
<evidence type="ECO:0000313" key="2">
    <source>
        <dbReference type="EMBL" id="AFB84057.1"/>
    </source>
</evidence>
<keyword evidence="3" id="KW-1185">Reference proteome</keyword>
<dbReference type="SUPFAM" id="SSF53098">
    <property type="entry name" value="Ribonuclease H-like"/>
    <property type="match status" value="1"/>
</dbReference>
<protein>
    <submittedName>
        <fullName evidence="2">Exodeoxyribonuclease VIII</fullName>
    </submittedName>
</protein>
<dbReference type="InterPro" id="IPR012337">
    <property type="entry name" value="RNaseH-like_sf"/>
</dbReference>
<dbReference type="GeneID" id="14014038"/>
<dbReference type="Pfam" id="PF16473">
    <property type="entry name" value="Rv2179c-like"/>
    <property type="match status" value="1"/>
</dbReference>
<feature type="domain" description="3'-5' exoribonuclease Rv2179c-like" evidence="1">
    <location>
        <begin position="2"/>
        <end position="180"/>
    </location>
</feature>